<gene>
    <name evidence="2" type="ORF">CQS04_05140</name>
</gene>
<sequence length="116" mass="13189">MRKSIKTFSYILIVGLTTCALAIIVDISIMVSRIDASSYAPGDLTDEQEWSSFYFNSHSITIVNIFIFLLFRFVGKTRIHPIVQYGAPILAIIIFVLFIYDITVGYSIWEDVSPQE</sequence>
<keyword evidence="1" id="KW-1133">Transmembrane helix</keyword>
<evidence type="ECO:0000313" key="3">
    <source>
        <dbReference type="Proteomes" id="UP000228680"/>
    </source>
</evidence>
<reference evidence="2 3" key="1">
    <citation type="submission" date="2017-10" db="EMBL/GenBank/DDBJ databases">
        <title>Draft genome of Chryseomicrobium casticus sp. nov.</title>
        <authorList>
            <person name="Chakraborty R."/>
            <person name="Saha T."/>
        </authorList>
    </citation>
    <scope>NUCLEOTIDE SEQUENCE [LARGE SCALE GENOMIC DNA]</scope>
    <source>
        <strain evidence="2 3">ET03</strain>
    </source>
</reference>
<keyword evidence="1" id="KW-0472">Membrane</keyword>
<accession>A0A2M9EZC4</accession>
<protein>
    <submittedName>
        <fullName evidence="2">Uncharacterized protein</fullName>
    </submittedName>
</protein>
<comment type="caution">
    <text evidence="2">The sequence shown here is derived from an EMBL/GenBank/DDBJ whole genome shotgun (WGS) entry which is preliminary data.</text>
</comment>
<organism evidence="2 3">
    <name type="scientific">Chryseomicrobium excrementi</name>
    <dbReference type="NCBI Taxonomy" id="2041346"/>
    <lineage>
        <taxon>Bacteria</taxon>
        <taxon>Bacillati</taxon>
        <taxon>Bacillota</taxon>
        <taxon>Bacilli</taxon>
        <taxon>Bacillales</taxon>
        <taxon>Caryophanaceae</taxon>
        <taxon>Chryseomicrobium</taxon>
    </lineage>
</organism>
<evidence type="ECO:0000313" key="2">
    <source>
        <dbReference type="EMBL" id="PJK16546.1"/>
    </source>
</evidence>
<dbReference type="AlphaFoldDB" id="A0A2M9EZC4"/>
<feature type="transmembrane region" description="Helical" evidence="1">
    <location>
        <begin position="7"/>
        <end position="31"/>
    </location>
</feature>
<evidence type="ECO:0000256" key="1">
    <source>
        <dbReference type="SAM" id="Phobius"/>
    </source>
</evidence>
<keyword evidence="1" id="KW-0812">Transmembrane</keyword>
<keyword evidence="3" id="KW-1185">Reference proteome</keyword>
<name>A0A2M9EZC4_9BACL</name>
<proteinExistence type="predicted"/>
<dbReference type="Proteomes" id="UP000228680">
    <property type="component" value="Unassembled WGS sequence"/>
</dbReference>
<dbReference type="EMBL" id="PCGR01000002">
    <property type="protein sequence ID" value="PJK16546.1"/>
    <property type="molecule type" value="Genomic_DNA"/>
</dbReference>
<feature type="transmembrane region" description="Helical" evidence="1">
    <location>
        <begin position="51"/>
        <end position="73"/>
    </location>
</feature>
<feature type="transmembrane region" description="Helical" evidence="1">
    <location>
        <begin position="85"/>
        <end position="109"/>
    </location>
</feature>